<feature type="region of interest" description="Disordered" evidence="6">
    <location>
        <begin position="1"/>
        <end position="36"/>
    </location>
</feature>
<dbReference type="Pfam" id="PF05140">
    <property type="entry name" value="ResB"/>
    <property type="match status" value="1"/>
</dbReference>
<comment type="caution">
    <text evidence="9">The sequence shown here is derived from an EMBL/GenBank/DDBJ whole genome shotgun (WGS) entry which is preliminary data.</text>
</comment>
<feature type="compositionally biased region" description="Basic and acidic residues" evidence="6">
    <location>
        <begin position="561"/>
        <end position="572"/>
    </location>
</feature>
<feature type="compositionally biased region" description="Low complexity" evidence="6">
    <location>
        <begin position="11"/>
        <end position="24"/>
    </location>
</feature>
<evidence type="ECO:0000259" key="8">
    <source>
        <dbReference type="Pfam" id="PF05140"/>
    </source>
</evidence>
<feature type="transmembrane region" description="Helical" evidence="7">
    <location>
        <begin position="202"/>
        <end position="223"/>
    </location>
</feature>
<proteinExistence type="predicted"/>
<evidence type="ECO:0000256" key="6">
    <source>
        <dbReference type="SAM" id="MobiDB-lite"/>
    </source>
</evidence>
<gene>
    <name evidence="9" type="ORF">Pen02_59960</name>
</gene>
<dbReference type="PANTHER" id="PTHR31566">
    <property type="entry name" value="CYTOCHROME C BIOGENESIS PROTEIN CCS1, CHLOROPLASTIC"/>
    <property type="match status" value="1"/>
</dbReference>
<protein>
    <submittedName>
        <fullName evidence="9">Cytochrome c biogenesis protein</fullName>
    </submittedName>
</protein>
<evidence type="ECO:0000256" key="2">
    <source>
        <dbReference type="ARBA" id="ARBA00022692"/>
    </source>
</evidence>
<feature type="transmembrane region" description="Helical" evidence="7">
    <location>
        <begin position="114"/>
        <end position="132"/>
    </location>
</feature>
<evidence type="ECO:0000256" key="3">
    <source>
        <dbReference type="ARBA" id="ARBA00022748"/>
    </source>
</evidence>
<feature type="region of interest" description="Disordered" evidence="6">
    <location>
        <begin position="506"/>
        <end position="534"/>
    </location>
</feature>
<evidence type="ECO:0000313" key="10">
    <source>
        <dbReference type="Proteomes" id="UP000646749"/>
    </source>
</evidence>
<feature type="region of interest" description="Disordered" evidence="6">
    <location>
        <begin position="555"/>
        <end position="604"/>
    </location>
</feature>
<keyword evidence="4 7" id="KW-1133">Transmembrane helix</keyword>
<comment type="subcellular location">
    <subcellularLocation>
        <location evidence="1">Membrane</location>
        <topology evidence="1">Multi-pass membrane protein</topology>
    </subcellularLocation>
</comment>
<sequence>MSVDERGTGSEAAPAGVVEAEPPAAGGPGGVGQPSRVRRTPLPLALLRNSWRQLTSMRTALILLFLLAVAAIPGSVLPQRNINIENVNRYAVEHPDLFPVLDRIGGFDVYASPWFSAIYVLLFTSLVGCIVPRLRDHVRALRAAPPPAPKRLDRLPQHAVLTDSDGDLAAIAAVLRKRRWRVVVRDDTVSAEKGFLKETGNLLFHFSLIGVLLGVGLGSWYGWHGNRLLVAGPDNAFCNNLQQYAESKLGHQVDGSDLPPFCLELTDFHAAFLPTGQPESFRATTLVEEDGAAPRRESFSVNDPLRLDGASVYLLGHGYAPILRYTDRNGEAQESDDAFLTIDGNLTSEGVAAFPDVNLDPATGARNPDLQVAFEGLYFPTTPDSPPFVRSTYPAERSPGVMLFAYRGNLGLDAGVPGSVYRLDQRQVSSGRLKQIGEGKLLRPGEKWTLDDGTSVEFLGTRKYITISVRYDPGERIVLISSVLLLVGLMPSLFGRRRRVWFRISPVPPDGVSPADPLSPAPAGATTTSRSSLVEVGGLPRTEYAGFADEFDRLVAATRPEGGRPDGARDDGAPEDGAPEDGARDDGTHPGRARSGGATEEGTD</sequence>
<dbReference type="EMBL" id="BONW01000032">
    <property type="protein sequence ID" value="GIG91060.1"/>
    <property type="molecule type" value="Genomic_DNA"/>
</dbReference>
<evidence type="ECO:0000256" key="5">
    <source>
        <dbReference type="ARBA" id="ARBA00023136"/>
    </source>
</evidence>
<feature type="domain" description="ResB-like" evidence="8">
    <location>
        <begin position="57"/>
        <end position="552"/>
    </location>
</feature>
<dbReference type="InterPro" id="IPR007816">
    <property type="entry name" value="ResB-like_domain"/>
</dbReference>
<keyword evidence="3" id="KW-0201">Cytochrome c-type biogenesis</keyword>
<dbReference type="InterPro" id="IPR023494">
    <property type="entry name" value="Cyt_c_bgen_Ccs1/CcsB/ResB"/>
</dbReference>
<evidence type="ECO:0000256" key="1">
    <source>
        <dbReference type="ARBA" id="ARBA00004141"/>
    </source>
</evidence>
<name>A0ABQ4E8K2_9ACTN</name>
<feature type="transmembrane region" description="Helical" evidence="7">
    <location>
        <begin position="60"/>
        <end position="77"/>
    </location>
</feature>
<keyword evidence="5 7" id="KW-0472">Membrane</keyword>
<evidence type="ECO:0000256" key="4">
    <source>
        <dbReference type="ARBA" id="ARBA00022989"/>
    </source>
</evidence>
<dbReference type="Proteomes" id="UP000646749">
    <property type="component" value="Unassembled WGS sequence"/>
</dbReference>
<keyword evidence="2 7" id="KW-0812">Transmembrane</keyword>
<evidence type="ECO:0000313" key="9">
    <source>
        <dbReference type="EMBL" id="GIG91060.1"/>
    </source>
</evidence>
<evidence type="ECO:0000256" key="7">
    <source>
        <dbReference type="SAM" id="Phobius"/>
    </source>
</evidence>
<accession>A0ABQ4E8K2</accession>
<keyword evidence="10" id="KW-1185">Reference proteome</keyword>
<organism evidence="9 10">
    <name type="scientific">Plantactinospora endophytica</name>
    <dbReference type="NCBI Taxonomy" id="673535"/>
    <lineage>
        <taxon>Bacteria</taxon>
        <taxon>Bacillati</taxon>
        <taxon>Actinomycetota</taxon>
        <taxon>Actinomycetes</taxon>
        <taxon>Micromonosporales</taxon>
        <taxon>Micromonosporaceae</taxon>
        <taxon>Plantactinospora</taxon>
    </lineage>
</organism>
<reference evidence="9 10" key="1">
    <citation type="submission" date="2021-01" db="EMBL/GenBank/DDBJ databases">
        <title>Whole genome shotgun sequence of Plantactinospora endophytica NBRC 110450.</title>
        <authorList>
            <person name="Komaki H."/>
            <person name="Tamura T."/>
        </authorList>
    </citation>
    <scope>NUCLEOTIDE SEQUENCE [LARGE SCALE GENOMIC DNA]</scope>
    <source>
        <strain evidence="9 10">NBRC 110450</strain>
    </source>
</reference>
<dbReference type="PANTHER" id="PTHR31566:SF0">
    <property type="entry name" value="CYTOCHROME C BIOGENESIS PROTEIN CCS1, CHLOROPLASTIC"/>
    <property type="match status" value="1"/>
</dbReference>